<dbReference type="GO" id="GO:0043856">
    <property type="term" value="F:anti-sigma factor antagonist activity"/>
    <property type="evidence" value="ECO:0007669"/>
    <property type="project" value="TreeGrafter"/>
</dbReference>
<evidence type="ECO:0000259" key="2">
    <source>
        <dbReference type="PROSITE" id="PS50801"/>
    </source>
</evidence>
<accession>A0A4U5WQ80</accession>
<dbReference type="InterPro" id="IPR002645">
    <property type="entry name" value="STAS_dom"/>
</dbReference>
<name>A0A4U5WQ80_STRLS</name>
<feature type="domain" description="STAS" evidence="2">
    <location>
        <begin position="33"/>
        <end position="142"/>
    </location>
</feature>
<gene>
    <name evidence="3" type="ORF">E4U91_33455</name>
</gene>
<dbReference type="InterPro" id="IPR036513">
    <property type="entry name" value="STAS_dom_sf"/>
</dbReference>
<feature type="region of interest" description="Disordered" evidence="1">
    <location>
        <begin position="1"/>
        <end position="24"/>
    </location>
</feature>
<reference evidence="3 4" key="1">
    <citation type="submission" date="2019-04" db="EMBL/GenBank/DDBJ databases">
        <title>Streptomyces lasaliensis sp. nov., an Actinomycete isolated from soil which produces the polyether antibiotic lasalocid.</title>
        <authorList>
            <person name="Erwin G."/>
            <person name="Haber C."/>
        </authorList>
    </citation>
    <scope>NUCLEOTIDE SEQUENCE [LARGE SCALE GENOMIC DNA]</scope>
    <source>
        <strain evidence="3 4">X-537</strain>
    </source>
</reference>
<evidence type="ECO:0000313" key="3">
    <source>
        <dbReference type="EMBL" id="TKT04454.1"/>
    </source>
</evidence>
<protein>
    <submittedName>
        <fullName evidence="3">STAS domain-containing protein</fullName>
    </submittedName>
</protein>
<dbReference type="Proteomes" id="UP000305929">
    <property type="component" value="Unassembled WGS sequence"/>
</dbReference>
<dbReference type="Gene3D" id="3.30.750.24">
    <property type="entry name" value="STAS domain"/>
    <property type="match status" value="1"/>
</dbReference>
<dbReference type="CDD" id="cd07043">
    <property type="entry name" value="STAS_anti-anti-sigma_factors"/>
    <property type="match status" value="1"/>
</dbReference>
<keyword evidence="4" id="KW-1185">Reference proteome</keyword>
<dbReference type="SUPFAM" id="SSF52091">
    <property type="entry name" value="SpoIIaa-like"/>
    <property type="match status" value="1"/>
</dbReference>
<comment type="caution">
    <text evidence="3">The sequence shown here is derived from an EMBL/GenBank/DDBJ whole genome shotgun (WGS) entry which is preliminary data.</text>
</comment>
<feature type="region of interest" description="Disordered" evidence="1">
    <location>
        <begin position="144"/>
        <end position="165"/>
    </location>
</feature>
<dbReference type="PANTHER" id="PTHR33495:SF2">
    <property type="entry name" value="ANTI-SIGMA FACTOR ANTAGONIST TM_1081-RELATED"/>
    <property type="match status" value="1"/>
</dbReference>
<proteinExistence type="predicted"/>
<organism evidence="3 4">
    <name type="scientific">Streptomyces lasalocidi</name>
    <name type="common">Streptomyces lasaliensis</name>
    <dbReference type="NCBI Taxonomy" id="324833"/>
    <lineage>
        <taxon>Bacteria</taxon>
        <taxon>Bacillati</taxon>
        <taxon>Actinomycetota</taxon>
        <taxon>Actinomycetes</taxon>
        <taxon>Kitasatosporales</taxon>
        <taxon>Streptomycetaceae</taxon>
        <taxon>Streptomyces</taxon>
    </lineage>
</organism>
<evidence type="ECO:0000313" key="4">
    <source>
        <dbReference type="Proteomes" id="UP000305929"/>
    </source>
</evidence>
<dbReference type="EMBL" id="SZNQ01000001">
    <property type="protein sequence ID" value="TKT04454.1"/>
    <property type="molecule type" value="Genomic_DNA"/>
</dbReference>
<evidence type="ECO:0000256" key="1">
    <source>
        <dbReference type="SAM" id="MobiDB-lite"/>
    </source>
</evidence>
<dbReference type="AlphaFoldDB" id="A0A4U5WQ80"/>
<sequence>MRSRGARPRTPWPPQPQRWLGWGGPSTRGGLVELRLIDRSDDLVVAALPDDVDLFTSSDVRAAGDRLLDAGCRYLVLAASPECYVDSSGLTVLLTFWHRLNDIGGALVLAVPDEHLRWRMGILGLDSVLLITVTLDEAVAHARRLRDTPQRPGRPAPRTTDAESA</sequence>
<dbReference type="PROSITE" id="PS50801">
    <property type="entry name" value="STAS"/>
    <property type="match status" value="1"/>
</dbReference>
<dbReference type="Pfam" id="PF01740">
    <property type="entry name" value="STAS"/>
    <property type="match status" value="1"/>
</dbReference>
<dbReference type="PANTHER" id="PTHR33495">
    <property type="entry name" value="ANTI-SIGMA FACTOR ANTAGONIST TM_1081-RELATED-RELATED"/>
    <property type="match status" value="1"/>
</dbReference>